<keyword evidence="2" id="KW-1185">Reference proteome</keyword>
<dbReference type="EMBL" id="CP020472">
    <property type="protein sequence ID" value="ARD22984.1"/>
    <property type="molecule type" value="Genomic_DNA"/>
</dbReference>
<dbReference type="Proteomes" id="UP000191820">
    <property type="component" value="Chromosome"/>
</dbReference>
<name>A0ABN4YMT5_9GAMM</name>
<proteinExistence type="predicted"/>
<evidence type="ECO:0000313" key="1">
    <source>
        <dbReference type="EMBL" id="ARD22984.1"/>
    </source>
</evidence>
<organism evidence="1 2">
    <name type="scientific">Shewanella japonica</name>
    <dbReference type="NCBI Taxonomy" id="93973"/>
    <lineage>
        <taxon>Bacteria</taxon>
        <taxon>Pseudomonadati</taxon>
        <taxon>Pseudomonadota</taxon>
        <taxon>Gammaproteobacteria</taxon>
        <taxon>Alteromonadales</taxon>
        <taxon>Shewanellaceae</taxon>
        <taxon>Shewanella</taxon>
    </lineage>
</organism>
<sequence>MSLLNRLFRKKSGNENFYPRGPWLIEVGDMFLCKGSFGKRINVDPKTIRFIKIITNDKGPFSDDLFWKFECENIDFYLASESPKAPEFMSMFQELNGFDNEQLALSASSAVNASFVVWDRKAL</sequence>
<evidence type="ECO:0000313" key="2">
    <source>
        <dbReference type="Proteomes" id="UP000191820"/>
    </source>
</evidence>
<reference evidence="1 2" key="1">
    <citation type="submission" date="2017-03" db="EMBL/GenBank/DDBJ databases">
        <title>Genome sequencing of Shewanella japonica KCTC 22435.</title>
        <authorList>
            <person name="Kim K.M."/>
        </authorList>
    </citation>
    <scope>NUCLEOTIDE SEQUENCE [LARGE SCALE GENOMIC DNA]</scope>
    <source>
        <strain evidence="1 2">KCTC 22435</strain>
    </source>
</reference>
<gene>
    <name evidence="1" type="ORF">SJ2017_2698</name>
</gene>
<protein>
    <submittedName>
        <fullName evidence="1">Uncharacterized protein</fullName>
    </submittedName>
</protein>
<accession>A0ABN4YMT5</accession>
<dbReference type="RefSeq" id="WP_055026554.1">
    <property type="nucleotide sequence ID" value="NZ_CANMJJ010000084.1"/>
</dbReference>